<dbReference type="InterPro" id="IPR039755">
    <property type="entry name" value="TBC1D23"/>
</dbReference>
<accession>W4IGE8</accession>
<dbReference type="GO" id="GO:0042147">
    <property type="term" value="P:retrograde transport, endosome to Golgi"/>
    <property type="evidence" value="ECO:0007669"/>
    <property type="project" value="InterPro"/>
</dbReference>
<keyword evidence="2" id="KW-1133">Transmembrane helix</keyword>
<feature type="transmembrane region" description="Helical" evidence="2">
    <location>
        <begin position="12"/>
        <end position="30"/>
    </location>
</feature>
<keyword evidence="2" id="KW-0472">Membrane</keyword>
<organism evidence="3 4">
    <name type="scientific">Plasmodium falciparum NF135/5.C10</name>
    <dbReference type="NCBI Taxonomy" id="1036726"/>
    <lineage>
        <taxon>Eukaryota</taxon>
        <taxon>Sar</taxon>
        <taxon>Alveolata</taxon>
        <taxon>Apicomplexa</taxon>
        <taxon>Aconoidasida</taxon>
        <taxon>Haemosporida</taxon>
        <taxon>Plasmodiidae</taxon>
        <taxon>Plasmodium</taxon>
        <taxon>Plasmodium (Laverania)</taxon>
    </lineage>
</organism>
<reference evidence="3 4" key="1">
    <citation type="submission" date="2013-02" db="EMBL/GenBank/DDBJ databases">
        <title>The Genome Annotation of Plasmodium falciparum NF135/5.C10.</title>
        <authorList>
            <consortium name="The Broad Institute Genome Sequencing Platform"/>
            <consortium name="The Broad Institute Genome Sequencing Center for Infectious Disease"/>
            <person name="Neafsey D."/>
            <person name="Hoffman S."/>
            <person name="Volkman S."/>
            <person name="Rosenthal P."/>
            <person name="Walker B."/>
            <person name="Young S.K."/>
            <person name="Zeng Q."/>
            <person name="Gargeya S."/>
            <person name="Fitzgerald M."/>
            <person name="Haas B."/>
            <person name="Abouelleil A."/>
            <person name="Allen A.W."/>
            <person name="Alvarado L."/>
            <person name="Arachchi H.M."/>
            <person name="Berlin A.M."/>
            <person name="Chapman S.B."/>
            <person name="Gainer-Dewar J."/>
            <person name="Goldberg J."/>
            <person name="Griggs A."/>
            <person name="Gujja S."/>
            <person name="Hansen M."/>
            <person name="Howarth C."/>
            <person name="Imamovic A."/>
            <person name="Ireland A."/>
            <person name="Larimer J."/>
            <person name="McCowan C."/>
            <person name="Murphy C."/>
            <person name="Pearson M."/>
            <person name="Poon T.W."/>
            <person name="Priest M."/>
            <person name="Roberts A."/>
            <person name="Saif S."/>
            <person name="Shea T."/>
            <person name="Sisk P."/>
            <person name="Sykes S."/>
            <person name="Wortman J."/>
            <person name="Nusbaum C."/>
            <person name="Birren B."/>
        </authorList>
    </citation>
    <scope>NUCLEOTIDE SEQUENCE [LARGE SCALE GENOMIC DNA]</scope>
    <source>
        <strain evidence="3 4">NF135/5.C10</strain>
    </source>
</reference>
<dbReference type="SUPFAM" id="SSF50630">
    <property type="entry name" value="Acid proteases"/>
    <property type="match status" value="1"/>
</dbReference>
<keyword evidence="2" id="KW-0812">Transmembrane</keyword>
<feature type="region of interest" description="Disordered" evidence="1">
    <location>
        <begin position="602"/>
        <end position="652"/>
    </location>
</feature>
<proteinExistence type="predicted"/>
<evidence type="ECO:0008006" key="5">
    <source>
        <dbReference type="Google" id="ProtNLM"/>
    </source>
</evidence>
<feature type="region of interest" description="Disordered" evidence="1">
    <location>
        <begin position="145"/>
        <end position="178"/>
    </location>
</feature>
<dbReference type="Proteomes" id="UP000019114">
    <property type="component" value="Unassembled WGS sequence"/>
</dbReference>
<gene>
    <name evidence="3" type="ORF">PFNF135_03023</name>
</gene>
<reference evidence="3 4" key="2">
    <citation type="submission" date="2013-02" db="EMBL/GenBank/DDBJ databases">
        <title>The Genome Sequence of Plasmodium falciparum NF135/5.C10.</title>
        <authorList>
            <consortium name="The Broad Institute Genome Sequencing Platform"/>
            <consortium name="The Broad Institute Genome Sequencing Center for Infectious Disease"/>
            <person name="Neafsey D."/>
            <person name="Cheeseman I."/>
            <person name="Volkman S."/>
            <person name="Adams J."/>
            <person name="Walker B."/>
            <person name="Young S.K."/>
            <person name="Zeng Q."/>
            <person name="Gargeya S."/>
            <person name="Fitzgerald M."/>
            <person name="Haas B."/>
            <person name="Abouelleil A."/>
            <person name="Alvarado L."/>
            <person name="Arachchi H.M."/>
            <person name="Berlin A.M."/>
            <person name="Chapman S.B."/>
            <person name="Dewar J."/>
            <person name="Goldberg J."/>
            <person name="Griggs A."/>
            <person name="Gujja S."/>
            <person name="Hansen M."/>
            <person name="Howarth C."/>
            <person name="Imamovic A."/>
            <person name="Larimer J."/>
            <person name="McCowan C."/>
            <person name="Murphy C."/>
            <person name="Neiman D."/>
            <person name="Pearson M."/>
            <person name="Priest M."/>
            <person name="Roberts A."/>
            <person name="Saif S."/>
            <person name="Shea T."/>
            <person name="Sisk P."/>
            <person name="Sykes S."/>
            <person name="Wortman J."/>
            <person name="Nusbaum C."/>
            <person name="Birren B."/>
        </authorList>
    </citation>
    <scope>NUCLEOTIDE SEQUENCE [LARGE SCALE GENOMIC DNA]</scope>
    <source>
        <strain evidence="3 4">NF135/5.C10</strain>
    </source>
</reference>
<feature type="compositionally biased region" description="Basic and acidic residues" evidence="1">
    <location>
        <begin position="146"/>
        <end position="174"/>
    </location>
</feature>
<dbReference type="PANTHER" id="PTHR13297:SF9">
    <property type="entry name" value="ANKYRIN REPEAT-CONTAINING PROTEIN-RELATED"/>
    <property type="match status" value="1"/>
</dbReference>
<evidence type="ECO:0000256" key="1">
    <source>
        <dbReference type="SAM" id="MobiDB-lite"/>
    </source>
</evidence>
<evidence type="ECO:0000256" key="2">
    <source>
        <dbReference type="SAM" id="Phobius"/>
    </source>
</evidence>
<feature type="transmembrane region" description="Helical" evidence="2">
    <location>
        <begin position="831"/>
        <end position="852"/>
    </location>
</feature>
<evidence type="ECO:0000313" key="4">
    <source>
        <dbReference type="Proteomes" id="UP000019114"/>
    </source>
</evidence>
<sequence length="864" mass="100834">MDVQKKKCKTYYLIAILIWFILISVVLSRGEIINKHVKKKEGNYKNYEDLDSDINKKNNYYDDKHKNKRLLNGHKNHPEENKNYTYDDKTKFTKFNKHKNEELFTPNPPLNYEKQTLSNHQNINFDSTVEEGNKDLNNSGNIISQELEKKLSTDNHKEEGERKKEETNKKHDIDTNNMDDNEEKNIYEYFNKKTKDNFDGLILNIYFTPNNNLYTKVKVGDQVLKLSLNSRLEGVYVFMKDSPACYLEDDDKRTCYNPLMSRNSTWCNNDLMCLPAILTKPYECYEDSSLNLENKVQYPNVYYDSLKFNETHIEGSDDLEFIDLVGVQTKYIRNKKKKMDVNKMMSNENKSMDPKHVENNLQNNNILKRDNIIIKPRVKLSENSNLLFQGVDIKLVVDMTFYNDWNLFKDTDGMFGLAGKELSCRNISAWNNILENNNSIFALDINLPNDAIKTYPTPPVNSVGTLYYEYDLKKNGDNKKSSDQNINNVKDNMIDNKNVDVGVQNINEFETSSSVIHIGNYSKEYGNIIWSEPRERGGIFSDSFIQFTIYNLEVCNKNIFGKYSSNWQAIIDLSSQCLVLPKMFWLSLMEYLPVNKDDDRCIRKNMNPNNNNNNNKNNDNNNNNNNNKNNDNNNNNIKNNDNNNGDNVDYEENSLPRMCSVDHRNRPLPTLKFFLSDNDIVSDNNIYSSPESENKGKNEKKNEKQAIYIPLDNLIINDKKNNQNYLCVIPDVHDGRSTENSARTTKPLIKFGTYVLNNFYVVVDQENYKVGFANKKSFHTSNEKCTQRTQCIGDQYYEPALNICVDPDCSIWYFYTLNDQTKKCESLSSRFYVFIIIILTLLILDIQSYYFYRKSVHVAKTSSR</sequence>
<dbReference type="Gene3D" id="2.40.70.10">
    <property type="entry name" value="Acid Proteases"/>
    <property type="match status" value="1"/>
</dbReference>
<dbReference type="GO" id="GO:0005829">
    <property type="term" value="C:cytosol"/>
    <property type="evidence" value="ECO:0007669"/>
    <property type="project" value="GOC"/>
</dbReference>
<dbReference type="OrthoDB" id="441724at2759"/>
<evidence type="ECO:0000313" key="3">
    <source>
        <dbReference type="EMBL" id="ETW42751.1"/>
    </source>
</evidence>
<dbReference type="InterPro" id="IPR021109">
    <property type="entry name" value="Peptidase_aspartic_dom_sf"/>
</dbReference>
<dbReference type="AlphaFoldDB" id="W4IGE8"/>
<name>W4IGE8_PLAFA</name>
<protein>
    <recommendedName>
        <fullName evidence="5">Peptidase A1 domain-containing protein</fullName>
    </recommendedName>
</protein>
<dbReference type="EMBL" id="KI926048">
    <property type="protein sequence ID" value="ETW42751.1"/>
    <property type="molecule type" value="Genomic_DNA"/>
</dbReference>
<dbReference type="PANTHER" id="PTHR13297">
    <property type="entry name" value="TBC1 DOMAIN FAMILY MEMBER 23-RELATED"/>
    <property type="match status" value="1"/>
</dbReference>
<feature type="compositionally biased region" description="Low complexity" evidence="1">
    <location>
        <begin position="604"/>
        <end position="647"/>
    </location>
</feature>